<organism evidence="1 2">
    <name type="scientific">Listeria floridensis FSL S10-1187</name>
    <dbReference type="NCBI Taxonomy" id="1265817"/>
    <lineage>
        <taxon>Bacteria</taxon>
        <taxon>Bacillati</taxon>
        <taxon>Bacillota</taxon>
        <taxon>Bacilli</taxon>
        <taxon>Bacillales</taxon>
        <taxon>Listeriaceae</taxon>
        <taxon>Listeria</taxon>
    </lineage>
</organism>
<keyword evidence="2" id="KW-1185">Reference proteome</keyword>
<gene>
    <name evidence="1" type="ORF">MFLO_12391</name>
</gene>
<comment type="caution">
    <text evidence="1">The sequence shown here is derived from an EMBL/GenBank/DDBJ whole genome shotgun (WGS) entry which is preliminary data.</text>
</comment>
<accession>A0ABP3AVK4</accession>
<evidence type="ECO:0000313" key="1">
    <source>
        <dbReference type="EMBL" id="EUJ28195.1"/>
    </source>
</evidence>
<reference evidence="1 2" key="1">
    <citation type="journal article" date="2014" name="Int. J. Syst. Evol. Microbiol.">
        <title>Listeria floridensis sp. nov., Listeria aquatica sp. nov., Listeria cornellensis sp. nov., Listeria riparia sp. nov. and Listeria grandensis sp. nov., from agricultural and natural environments.</title>
        <authorList>
            <person name="den Bakker H.C."/>
            <person name="Warchocki S."/>
            <person name="Wright E.M."/>
            <person name="Allred A.F."/>
            <person name="Ahlstrom C."/>
            <person name="Manuel C.S."/>
            <person name="Stasiewicz M.J."/>
            <person name="Burrell A."/>
            <person name="Roof S."/>
            <person name="Strawn L."/>
            <person name="Fortes E.D."/>
            <person name="Nightingale K.K."/>
            <person name="Kephart D."/>
            <person name="Wiedmann M."/>
        </authorList>
    </citation>
    <scope>NUCLEOTIDE SEQUENCE [LARGE SCALE GENOMIC DNA]</scope>
    <source>
        <strain evidence="1 2">FSL S10-1187</strain>
    </source>
</reference>
<evidence type="ECO:0000313" key="2">
    <source>
        <dbReference type="Proteomes" id="UP000019249"/>
    </source>
</evidence>
<protein>
    <submittedName>
        <fullName evidence="1">Uncharacterized protein</fullName>
    </submittedName>
</protein>
<name>A0ABP3AVK4_9LIST</name>
<proteinExistence type="predicted"/>
<sequence>MKTFSYKTGLKEKDPCGNMSLKSDYAQSVVHNQLNFNPSLKFKQAFSRAEYLWALDLVAKNAHEPCVQHLCKKDTEQALAIIILMHRQRLHAL</sequence>
<dbReference type="EMBL" id="AODF01000029">
    <property type="protein sequence ID" value="EUJ28195.1"/>
    <property type="molecule type" value="Genomic_DNA"/>
</dbReference>
<dbReference type="Proteomes" id="UP000019249">
    <property type="component" value="Unassembled WGS sequence"/>
</dbReference>